<reference evidence="2 3" key="1">
    <citation type="submission" date="2019-06" db="EMBL/GenBank/DDBJ databases">
        <title>Whole genome shotgun sequence of Nitrobacter winogradskyi NBRC 14297.</title>
        <authorList>
            <person name="Hosoyama A."/>
            <person name="Uohara A."/>
            <person name="Ohji S."/>
            <person name="Ichikawa N."/>
        </authorList>
    </citation>
    <scope>NUCLEOTIDE SEQUENCE [LARGE SCALE GENOMIC DNA]</scope>
    <source>
        <strain evidence="2 3">NBRC 14297</strain>
    </source>
</reference>
<feature type="region of interest" description="Disordered" evidence="1">
    <location>
        <begin position="98"/>
        <end position="118"/>
    </location>
</feature>
<evidence type="ECO:0000313" key="2">
    <source>
        <dbReference type="EMBL" id="GEC15311.1"/>
    </source>
</evidence>
<dbReference type="CDD" id="cd14671">
    <property type="entry name" value="PAAR_like"/>
    <property type="match status" value="1"/>
</dbReference>
<comment type="caution">
    <text evidence="2">The sequence shown here is derived from an EMBL/GenBank/DDBJ whole genome shotgun (WGS) entry which is preliminary data.</text>
</comment>
<feature type="compositionally biased region" description="Polar residues" evidence="1">
    <location>
        <begin position="27"/>
        <end position="44"/>
    </location>
</feature>
<dbReference type="AlphaFoldDB" id="A0A4Y3WB16"/>
<gene>
    <name evidence="2" type="ORF">NWI01_12030</name>
</gene>
<feature type="region of interest" description="Disordered" evidence="1">
    <location>
        <begin position="19"/>
        <end position="44"/>
    </location>
</feature>
<dbReference type="InterPro" id="IPR008727">
    <property type="entry name" value="PAAR_motif"/>
</dbReference>
<sequence>MRLPLVVSIVTASAFIGTARPGPAWGQTPNPASQSPGVITGGSQNVMVNGKPAARQGDGTTGGALIEGSSNVFINGKPATVTGSRTGCGGSVTSGGHGVFINGKPMARQGDQTSGCAK</sequence>
<dbReference type="Gene3D" id="2.60.200.60">
    <property type="match status" value="3"/>
</dbReference>
<dbReference type="EMBL" id="BJNF01000028">
    <property type="protein sequence ID" value="GEC15311.1"/>
    <property type="molecule type" value="Genomic_DNA"/>
</dbReference>
<dbReference type="Proteomes" id="UP000318825">
    <property type="component" value="Unassembled WGS sequence"/>
</dbReference>
<dbReference type="RefSeq" id="WP_141383047.1">
    <property type="nucleotide sequence ID" value="NZ_BJNF01000028.1"/>
</dbReference>
<proteinExistence type="predicted"/>
<accession>A0A4Y3WB16</accession>
<protein>
    <recommendedName>
        <fullName evidence="4">PAAR</fullName>
    </recommendedName>
</protein>
<name>A0A4Y3WB16_NITWI</name>
<evidence type="ECO:0000256" key="1">
    <source>
        <dbReference type="SAM" id="MobiDB-lite"/>
    </source>
</evidence>
<dbReference type="Pfam" id="PF05488">
    <property type="entry name" value="PAAR_motif"/>
    <property type="match status" value="1"/>
</dbReference>
<evidence type="ECO:0008006" key="4">
    <source>
        <dbReference type="Google" id="ProtNLM"/>
    </source>
</evidence>
<dbReference type="OrthoDB" id="9807902at2"/>
<organism evidence="2 3">
    <name type="scientific">Nitrobacter winogradskyi</name>
    <name type="common">Nitrobacter agilis</name>
    <dbReference type="NCBI Taxonomy" id="913"/>
    <lineage>
        <taxon>Bacteria</taxon>
        <taxon>Pseudomonadati</taxon>
        <taxon>Pseudomonadota</taxon>
        <taxon>Alphaproteobacteria</taxon>
        <taxon>Hyphomicrobiales</taxon>
        <taxon>Nitrobacteraceae</taxon>
        <taxon>Nitrobacter</taxon>
    </lineage>
</organism>
<evidence type="ECO:0000313" key="3">
    <source>
        <dbReference type="Proteomes" id="UP000318825"/>
    </source>
</evidence>